<feature type="region of interest" description="Disordered" evidence="9">
    <location>
        <begin position="339"/>
        <end position="415"/>
    </location>
</feature>
<feature type="region of interest" description="Disordered" evidence="9">
    <location>
        <begin position="529"/>
        <end position="552"/>
    </location>
</feature>
<dbReference type="InterPro" id="IPR036236">
    <property type="entry name" value="Znf_C2H2_sf"/>
</dbReference>
<dbReference type="SUPFAM" id="SSF57667">
    <property type="entry name" value="beta-beta-alpha zinc fingers"/>
    <property type="match status" value="1"/>
</dbReference>
<dbReference type="PANTHER" id="PTHR46179">
    <property type="entry name" value="ZINC FINGER PROTEIN"/>
    <property type="match status" value="1"/>
</dbReference>
<dbReference type="PANTHER" id="PTHR46179:SF13">
    <property type="entry name" value="C2H2-TYPE DOMAIN-CONTAINING PROTEIN"/>
    <property type="match status" value="1"/>
</dbReference>
<feature type="domain" description="C2H2-type" evidence="10">
    <location>
        <begin position="69"/>
        <end position="96"/>
    </location>
</feature>
<sequence length="805" mass="87908">MVPILRSTEDRPQLGTAFSDMNSSYPPVADRSWAVAVPAHFAHKPSALCTTAPSDFDEQHQQQANPDLYGCQSCGKNFPRFCDLNRHLKTHSRSFKCPVKDCPYSTLGWSTETELERHFNDKHSSEPRTFPCLWHGCKYVSKRESNRRQHMEKVHGYNYVRGRADKTSAAARATSIHRSAQLRNPLAARGVPNLLLTPDPLAHRPQQLPPDASSPLSISGPISFSSDLYMPWTPQIARLESDTSLLQDLSQACAPGTPITMHDGEWLRVPLDPRLYNPSPCGTTTPETSPVTEGFTSHSDMLRALPTIVTPRTSPSMNSQVLTPVSEPSPVAQQHVAFARGTTSTQDSEEPAGRSSSTAAQGLMPATHLNPFGKRHVHFDRDAGEDSDAEDEPPAKRSKTPGGTEEESGDPKMICPFRRANPRIYDLNEHPKYFSCHTEHHNISTVVRHLGRPAHNLYVDNNRQAISSFNVSDNEHGHPAAGLCKKCWRSFSDPEAFDNHFNTKCETVSRSKREKFQILLDTFCRIDQSGDNDGSGDEEDANDEEDSDPNVQAAETSHFHAGDLVSRREYQALADRVATLERMWAASMPQSTPRTLPQHSAVIRAFTPSSAMPPQSHDYYSYDVGPGALRTSISSSSRTNMAAGVETQPLSNTDPTVVTGFYQDNDRSVASYQPAISGHGESIAAVRQAGTLGSTTSLGGSRAVVHDTPYGTADTAGASRVTGNSAIAQLSSNRPPEAFHSAVAAGAASASAAVEVSQQAPNTMVSQDRWHQGMPAGGGMMQRMDFFGGQTSTEDLTNYLNMETQ</sequence>
<keyword evidence="5" id="KW-0805">Transcription regulation</keyword>
<dbReference type="PROSITE" id="PS00028">
    <property type="entry name" value="ZINC_FINGER_C2H2_1"/>
    <property type="match status" value="1"/>
</dbReference>
<keyword evidence="3 8" id="KW-0863">Zinc-finger</keyword>
<evidence type="ECO:0000259" key="10">
    <source>
        <dbReference type="PROSITE" id="PS50157"/>
    </source>
</evidence>
<dbReference type="Proteomes" id="UP000241462">
    <property type="component" value="Unassembled WGS sequence"/>
</dbReference>
<dbReference type="GO" id="GO:0005634">
    <property type="term" value="C:nucleus"/>
    <property type="evidence" value="ECO:0007669"/>
    <property type="project" value="UniProtKB-SubCell"/>
</dbReference>
<dbReference type="PROSITE" id="PS50157">
    <property type="entry name" value="ZINC_FINGER_C2H2_2"/>
    <property type="match status" value="1"/>
</dbReference>
<keyword evidence="4" id="KW-0862">Zinc</keyword>
<name>A0A2T3AFV0_9PEZI</name>
<feature type="region of interest" description="Disordered" evidence="9">
    <location>
        <begin position="311"/>
        <end position="330"/>
    </location>
</feature>
<dbReference type="STRING" id="2025994.A0A2T3AFV0"/>
<feature type="compositionally biased region" description="Polar residues" evidence="9">
    <location>
        <begin position="311"/>
        <end position="323"/>
    </location>
</feature>
<evidence type="ECO:0000256" key="9">
    <source>
        <dbReference type="SAM" id="MobiDB-lite"/>
    </source>
</evidence>
<dbReference type="EMBL" id="KZ678396">
    <property type="protein sequence ID" value="PSR94623.1"/>
    <property type="molecule type" value="Genomic_DNA"/>
</dbReference>
<feature type="compositionally biased region" description="Acidic residues" evidence="9">
    <location>
        <begin position="534"/>
        <end position="548"/>
    </location>
</feature>
<keyword evidence="2" id="KW-0479">Metal-binding</keyword>
<dbReference type="InterPro" id="IPR051061">
    <property type="entry name" value="Zinc_finger_trans_reg"/>
</dbReference>
<evidence type="ECO:0000256" key="2">
    <source>
        <dbReference type="ARBA" id="ARBA00022723"/>
    </source>
</evidence>
<proteinExistence type="predicted"/>
<reference evidence="11 12" key="1">
    <citation type="journal article" date="2018" name="Mycol. Prog.">
        <title>Coniella lustricola, a new species from submerged detritus.</title>
        <authorList>
            <person name="Raudabaugh D.B."/>
            <person name="Iturriaga T."/>
            <person name="Carver A."/>
            <person name="Mondo S."/>
            <person name="Pangilinan J."/>
            <person name="Lipzen A."/>
            <person name="He G."/>
            <person name="Amirebrahimi M."/>
            <person name="Grigoriev I.V."/>
            <person name="Miller A.N."/>
        </authorList>
    </citation>
    <scope>NUCLEOTIDE SEQUENCE [LARGE SCALE GENOMIC DNA]</scope>
    <source>
        <strain evidence="11 12">B22-T-1</strain>
    </source>
</reference>
<dbReference type="Gene3D" id="3.30.160.60">
    <property type="entry name" value="Classic Zinc Finger"/>
    <property type="match status" value="1"/>
</dbReference>
<accession>A0A2T3AFV0</accession>
<dbReference type="GO" id="GO:0006357">
    <property type="term" value="P:regulation of transcription by RNA polymerase II"/>
    <property type="evidence" value="ECO:0007669"/>
    <property type="project" value="TreeGrafter"/>
</dbReference>
<comment type="subcellular location">
    <subcellularLocation>
        <location evidence="1">Nucleus</location>
    </subcellularLocation>
</comment>
<dbReference type="AlphaFoldDB" id="A0A2T3AFV0"/>
<keyword evidence="7" id="KW-0539">Nucleus</keyword>
<keyword evidence="6" id="KW-0804">Transcription</keyword>
<evidence type="ECO:0000256" key="1">
    <source>
        <dbReference type="ARBA" id="ARBA00004123"/>
    </source>
</evidence>
<evidence type="ECO:0000256" key="8">
    <source>
        <dbReference type="PROSITE-ProRule" id="PRU00042"/>
    </source>
</evidence>
<evidence type="ECO:0000313" key="12">
    <source>
        <dbReference type="Proteomes" id="UP000241462"/>
    </source>
</evidence>
<organism evidence="11 12">
    <name type="scientific">Coniella lustricola</name>
    <dbReference type="NCBI Taxonomy" id="2025994"/>
    <lineage>
        <taxon>Eukaryota</taxon>
        <taxon>Fungi</taxon>
        <taxon>Dikarya</taxon>
        <taxon>Ascomycota</taxon>
        <taxon>Pezizomycotina</taxon>
        <taxon>Sordariomycetes</taxon>
        <taxon>Sordariomycetidae</taxon>
        <taxon>Diaporthales</taxon>
        <taxon>Schizoparmaceae</taxon>
        <taxon>Coniella</taxon>
    </lineage>
</organism>
<evidence type="ECO:0000256" key="7">
    <source>
        <dbReference type="ARBA" id="ARBA00023242"/>
    </source>
</evidence>
<evidence type="ECO:0000256" key="5">
    <source>
        <dbReference type="ARBA" id="ARBA00023015"/>
    </source>
</evidence>
<dbReference type="GO" id="GO:0008270">
    <property type="term" value="F:zinc ion binding"/>
    <property type="evidence" value="ECO:0007669"/>
    <property type="project" value="UniProtKB-KW"/>
</dbReference>
<gene>
    <name evidence="11" type="ORF">BD289DRAFT_131229</name>
</gene>
<evidence type="ECO:0000313" key="11">
    <source>
        <dbReference type="EMBL" id="PSR94623.1"/>
    </source>
</evidence>
<dbReference type="InterPro" id="IPR013087">
    <property type="entry name" value="Znf_C2H2_type"/>
</dbReference>
<protein>
    <recommendedName>
        <fullName evidence="10">C2H2-type domain-containing protein</fullName>
    </recommendedName>
</protein>
<evidence type="ECO:0000256" key="4">
    <source>
        <dbReference type="ARBA" id="ARBA00022833"/>
    </source>
</evidence>
<dbReference type="SMART" id="SM00355">
    <property type="entry name" value="ZnF_C2H2"/>
    <property type="match status" value="3"/>
</dbReference>
<evidence type="ECO:0000256" key="3">
    <source>
        <dbReference type="ARBA" id="ARBA00022771"/>
    </source>
</evidence>
<dbReference type="OrthoDB" id="9368434at2759"/>
<dbReference type="InParanoid" id="A0A2T3AFV0"/>
<keyword evidence="12" id="KW-1185">Reference proteome</keyword>
<evidence type="ECO:0000256" key="6">
    <source>
        <dbReference type="ARBA" id="ARBA00023163"/>
    </source>
</evidence>